<feature type="region of interest" description="Disordered" evidence="1">
    <location>
        <begin position="48"/>
        <end position="72"/>
    </location>
</feature>
<name>W9RXU2_9ROSA</name>
<keyword evidence="3" id="KW-1185">Reference proteome</keyword>
<evidence type="ECO:0000313" key="2">
    <source>
        <dbReference type="EMBL" id="EXB76668.1"/>
    </source>
</evidence>
<dbReference type="Proteomes" id="UP000030645">
    <property type="component" value="Unassembled WGS sequence"/>
</dbReference>
<protein>
    <submittedName>
        <fullName evidence="2">Uncharacterized protein</fullName>
    </submittedName>
</protein>
<feature type="compositionally biased region" description="Basic residues" evidence="1">
    <location>
        <begin position="60"/>
        <end position="72"/>
    </location>
</feature>
<gene>
    <name evidence="2" type="ORF">L484_011513</name>
</gene>
<reference evidence="3" key="1">
    <citation type="submission" date="2013-01" db="EMBL/GenBank/DDBJ databases">
        <title>Draft Genome Sequence of a Mulberry Tree, Morus notabilis C.K. Schneid.</title>
        <authorList>
            <person name="He N."/>
            <person name="Zhao S."/>
        </authorList>
    </citation>
    <scope>NUCLEOTIDE SEQUENCE</scope>
</reference>
<dbReference type="EMBL" id="KE344733">
    <property type="protein sequence ID" value="EXB76668.1"/>
    <property type="molecule type" value="Genomic_DNA"/>
</dbReference>
<dbReference type="PROSITE" id="PS50096">
    <property type="entry name" value="IQ"/>
    <property type="match status" value="1"/>
</dbReference>
<dbReference type="AlphaFoldDB" id="W9RXU2"/>
<evidence type="ECO:0000313" key="3">
    <source>
        <dbReference type="Proteomes" id="UP000030645"/>
    </source>
</evidence>
<sequence>MAGGGFVLWRRQDRHAWILRRATAKVQRENRGEVERRRKRVEDCDRLSQHRRCSGASKSDRKRQHSWGHHQPHIHGLSEHIFLYADAESNTTPNFPSGHDGLRLKFWLVPSDLALLLRPGRACSDVARLASLPYVNCVTLARINNNIRR</sequence>
<proteinExistence type="predicted"/>
<accession>W9RXU2</accession>
<evidence type="ECO:0000256" key="1">
    <source>
        <dbReference type="SAM" id="MobiDB-lite"/>
    </source>
</evidence>
<organism evidence="2 3">
    <name type="scientific">Morus notabilis</name>
    <dbReference type="NCBI Taxonomy" id="981085"/>
    <lineage>
        <taxon>Eukaryota</taxon>
        <taxon>Viridiplantae</taxon>
        <taxon>Streptophyta</taxon>
        <taxon>Embryophyta</taxon>
        <taxon>Tracheophyta</taxon>
        <taxon>Spermatophyta</taxon>
        <taxon>Magnoliopsida</taxon>
        <taxon>eudicotyledons</taxon>
        <taxon>Gunneridae</taxon>
        <taxon>Pentapetalae</taxon>
        <taxon>rosids</taxon>
        <taxon>fabids</taxon>
        <taxon>Rosales</taxon>
        <taxon>Moraceae</taxon>
        <taxon>Moreae</taxon>
        <taxon>Morus</taxon>
    </lineage>
</organism>